<dbReference type="PANTHER" id="PTHR43811">
    <property type="entry name" value="FKBP-TYPE PEPTIDYL-PROLYL CIS-TRANS ISOMERASE FKPA"/>
    <property type="match status" value="1"/>
</dbReference>
<reference evidence="9" key="2">
    <citation type="journal article" date="2021" name="PeerJ">
        <title>Extensive microbial diversity within the chicken gut microbiome revealed by metagenomics and culture.</title>
        <authorList>
            <person name="Gilroy R."/>
            <person name="Ravi A."/>
            <person name="Getino M."/>
            <person name="Pursley I."/>
            <person name="Horton D.L."/>
            <person name="Alikhan N.F."/>
            <person name="Baker D."/>
            <person name="Gharbi K."/>
            <person name="Hall N."/>
            <person name="Watson M."/>
            <person name="Adriaenssens E.M."/>
            <person name="Foster-Nyarko E."/>
            <person name="Jarju S."/>
            <person name="Secka A."/>
            <person name="Antonio M."/>
            <person name="Oren A."/>
            <person name="Chaudhuri R.R."/>
            <person name="La Ragione R."/>
            <person name="Hildebrand F."/>
            <person name="Pallen M.J."/>
        </authorList>
    </citation>
    <scope>NUCLEOTIDE SEQUENCE</scope>
    <source>
        <strain evidence="9">G3-3990</strain>
    </source>
</reference>
<dbReference type="EMBL" id="JADIMG010000079">
    <property type="protein sequence ID" value="MBO8460339.1"/>
    <property type="molecule type" value="Genomic_DNA"/>
</dbReference>
<gene>
    <name evidence="9" type="ORF">IAA73_08420</name>
</gene>
<dbReference type="InterPro" id="IPR000774">
    <property type="entry name" value="PPIase_FKBP_N"/>
</dbReference>
<dbReference type="Proteomes" id="UP000823641">
    <property type="component" value="Unassembled WGS sequence"/>
</dbReference>
<dbReference type="PANTHER" id="PTHR43811:SF23">
    <property type="entry name" value="FKBP-TYPE 22 KDA PEPTIDYL-PROLYL CIS-TRANS ISOMERASE"/>
    <property type="match status" value="1"/>
</dbReference>
<dbReference type="NCBIfam" id="NF008602">
    <property type="entry name" value="PRK11570.1"/>
    <property type="match status" value="1"/>
</dbReference>
<dbReference type="GO" id="GO:0006457">
    <property type="term" value="P:protein folding"/>
    <property type="evidence" value="ECO:0007669"/>
    <property type="project" value="InterPro"/>
</dbReference>
<evidence type="ECO:0000256" key="2">
    <source>
        <dbReference type="ARBA" id="ARBA00006577"/>
    </source>
</evidence>
<accession>A0A9D9N4U8</accession>
<evidence type="ECO:0000259" key="8">
    <source>
        <dbReference type="PROSITE" id="PS50059"/>
    </source>
</evidence>
<comment type="catalytic activity">
    <reaction evidence="1 6 7">
        <text>[protein]-peptidylproline (omega=180) = [protein]-peptidylproline (omega=0)</text>
        <dbReference type="Rhea" id="RHEA:16237"/>
        <dbReference type="Rhea" id="RHEA-COMP:10747"/>
        <dbReference type="Rhea" id="RHEA-COMP:10748"/>
        <dbReference type="ChEBI" id="CHEBI:83833"/>
        <dbReference type="ChEBI" id="CHEBI:83834"/>
        <dbReference type="EC" id="5.2.1.8"/>
    </reaction>
</comment>
<name>A0A9D9N4U8_9BACT</name>
<evidence type="ECO:0000256" key="4">
    <source>
        <dbReference type="ARBA" id="ARBA00023110"/>
    </source>
</evidence>
<dbReference type="Gene3D" id="1.10.287.460">
    <property type="entry name" value="Peptidyl-prolyl cis-trans isomerase, FKBP-type, N-terminal domain"/>
    <property type="match status" value="1"/>
</dbReference>
<dbReference type="InterPro" id="IPR046357">
    <property type="entry name" value="PPIase_dom_sf"/>
</dbReference>
<reference evidence="9" key="1">
    <citation type="submission" date="2020-10" db="EMBL/GenBank/DDBJ databases">
        <authorList>
            <person name="Gilroy R."/>
        </authorList>
    </citation>
    <scope>NUCLEOTIDE SEQUENCE</scope>
    <source>
        <strain evidence="9">G3-3990</strain>
    </source>
</reference>
<dbReference type="FunFam" id="3.10.50.40:FF:000045">
    <property type="entry name" value="Peptidyl-prolyl cis-trans isomerase"/>
    <property type="match status" value="1"/>
</dbReference>
<comment type="caution">
    <text evidence="9">The sequence shown here is derived from an EMBL/GenBank/DDBJ whole genome shotgun (WGS) entry which is preliminary data.</text>
</comment>
<evidence type="ECO:0000256" key="7">
    <source>
        <dbReference type="RuleBase" id="RU003915"/>
    </source>
</evidence>
<organism evidence="9 10">
    <name type="scientific">Candidatus Gallipaludibacter merdavium</name>
    <dbReference type="NCBI Taxonomy" id="2840839"/>
    <lineage>
        <taxon>Bacteria</taxon>
        <taxon>Pseudomonadati</taxon>
        <taxon>Bacteroidota</taxon>
        <taxon>Bacteroidia</taxon>
        <taxon>Bacteroidales</taxon>
        <taxon>Candidatus Gallipaludibacter</taxon>
    </lineage>
</organism>
<keyword evidence="3" id="KW-0732">Signal</keyword>
<evidence type="ECO:0000313" key="9">
    <source>
        <dbReference type="EMBL" id="MBO8460339.1"/>
    </source>
</evidence>
<dbReference type="InterPro" id="IPR001179">
    <property type="entry name" value="PPIase_FKBP_dom"/>
</dbReference>
<dbReference type="GO" id="GO:0003755">
    <property type="term" value="F:peptidyl-prolyl cis-trans isomerase activity"/>
    <property type="evidence" value="ECO:0007669"/>
    <property type="project" value="UniProtKB-UniRule"/>
</dbReference>
<dbReference type="Gene3D" id="3.10.50.40">
    <property type="match status" value="1"/>
</dbReference>
<keyword evidence="5 6" id="KW-0413">Isomerase</keyword>
<dbReference type="PROSITE" id="PS50059">
    <property type="entry name" value="FKBP_PPIASE"/>
    <property type="match status" value="1"/>
</dbReference>
<keyword evidence="4 6" id="KW-0697">Rotamase</keyword>
<evidence type="ECO:0000256" key="5">
    <source>
        <dbReference type="ARBA" id="ARBA00023235"/>
    </source>
</evidence>
<evidence type="ECO:0000256" key="1">
    <source>
        <dbReference type="ARBA" id="ARBA00000971"/>
    </source>
</evidence>
<dbReference type="SUPFAM" id="SSF54534">
    <property type="entry name" value="FKBP-like"/>
    <property type="match status" value="1"/>
</dbReference>
<evidence type="ECO:0000256" key="6">
    <source>
        <dbReference type="PROSITE-ProRule" id="PRU00277"/>
    </source>
</evidence>
<protein>
    <recommendedName>
        <fullName evidence="7">Peptidyl-prolyl cis-trans isomerase</fullName>
        <ecNumber evidence="7">5.2.1.8</ecNumber>
    </recommendedName>
</protein>
<comment type="similarity">
    <text evidence="2 7">Belongs to the FKBP-type PPIase family.</text>
</comment>
<evidence type="ECO:0000313" key="10">
    <source>
        <dbReference type="Proteomes" id="UP000823641"/>
    </source>
</evidence>
<feature type="domain" description="PPIase FKBP-type" evidence="8">
    <location>
        <begin position="133"/>
        <end position="218"/>
    </location>
</feature>
<dbReference type="InterPro" id="IPR036944">
    <property type="entry name" value="PPIase_FKBP_N_sf"/>
</dbReference>
<dbReference type="Pfam" id="PF00254">
    <property type="entry name" value="FKBP_C"/>
    <property type="match status" value="1"/>
</dbReference>
<dbReference type="AlphaFoldDB" id="A0A9D9N4U8"/>
<sequence length="219" mass="23999">MKGLEAGCTLESELNPQVIGIAKNIGASLQEQDKKGLMGDSTLTSNFELIRQGLINGMLEADIQMTADEAQAYLNQVMQARQARAIEEQYGANREAGEKFLAENATKEGIQITESGLQYEILKEGKGPKPTAEDRVKVHYHGTLIDGTVFDSSVQRGEPATFGVQQVIPGWTEALQLMPVGSKWKLYIPQNLAYGDREAGSIPPFSTLIFEVELLEIVK</sequence>
<evidence type="ECO:0000256" key="3">
    <source>
        <dbReference type="ARBA" id="ARBA00022729"/>
    </source>
</evidence>
<dbReference type="Pfam" id="PF01346">
    <property type="entry name" value="FKBP_N"/>
    <property type="match status" value="1"/>
</dbReference>
<dbReference type="EC" id="5.2.1.8" evidence="7"/>
<proteinExistence type="inferred from homology"/>